<proteinExistence type="predicted"/>
<dbReference type="Gene3D" id="3.30.420.40">
    <property type="match status" value="1"/>
</dbReference>
<protein>
    <recommendedName>
        <fullName evidence="3">ROK family protein</fullName>
    </recommendedName>
</protein>
<dbReference type="SUPFAM" id="SSF53067">
    <property type="entry name" value="Actin-like ATPase domain"/>
    <property type="match status" value="1"/>
</dbReference>
<evidence type="ECO:0000313" key="2">
    <source>
        <dbReference type="Proteomes" id="UP001321486"/>
    </source>
</evidence>
<dbReference type="RefSeq" id="WP_434011028.1">
    <property type="nucleotide sequence ID" value="NZ_AP027732.1"/>
</dbReference>
<dbReference type="EMBL" id="AP027732">
    <property type="protein sequence ID" value="BDZ48308.1"/>
    <property type="molecule type" value="Genomic_DNA"/>
</dbReference>
<dbReference type="InterPro" id="IPR043129">
    <property type="entry name" value="ATPase_NBD"/>
</dbReference>
<dbReference type="Proteomes" id="UP001321486">
    <property type="component" value="Chromosome"/>
</dbReference>
<keyword evidence="2" id="KW-1185">Reference proteome</keyword>
<sequence length="88" mass="9310">MRLLGQRLARVCLVLSSLIDVERVILSGAMAAVSEPVIAEARAVLKTDFYPPVPELIASSLGAESVLLGAVQRGLALVRAAPLDFRVV</sequence>
<name>A0ABM8GIX6_9MICO</name>
<evidence type="ECO:0008006" key="3">
    <source>
        <dbReference type="Google" id="ProtNLM"/>
    </source>
</evidence>
<accession>A0ABM8GIX6</accession>
<reference evidence="2" key="1">
    <citation type="journal article" date="2019" name="Int. J. Syst. Evol. Microbiol.">
        <title>The Global Catalogue of Microorganisms (GCM) 10K type strain sequencing project: providing services to taxonomists for standard genome sequencing and annotation.</title>
        <authorList>
            <consortium name="The Broad Institute Genomics Platform"/>
            <consortium name="The Broad Institute Genome Sequencing Center for Infectious Disease"/>
            <person name="Wu L."/>
            <person name="Ma J."/>
        </authorList>
    </citation>
    <scope>NUCLEOTIDE SEQUENCE [LARGE SCALE GENOMIC DNA]</scope>
    <source>
        <strain evidence="2">NBRC 108728</strain>
    </source>
</reference>
<organism evidence="1 2">
    <name type="scientific">Frondihabitans sucicola</name>
    <dbReference type="NCBI Taxonomy" id="1268041"/>
    <lineage>
        <taxon>Bacteria</taxon>
        <taxon>Bacillati</taxon>
        <taxon>Actinomycetota</taxon>
        <taxon>Actinomycetes</taxon>
        <taxon>Micrococcales</taxon>
        <taxon>Microbacteriaceae</taxon>
        <taxon>Frondihabitans</taxon>
    </lineage>
</organism>
<gene>
    <name evidence="1" type="ORF">GCM10025867_05490</name>
</gene>
<evidence type="ECO:0000313" key="1">
    <source>
        <dbReference type="EMBL" id="BDZ48308.1"/>
    </source>
</evidence>